<dbReference type="Proteomes" id="UP000617634">
    <property type="component" value="Unassembled WGS sequence"/>
</dbReference>
<dbReference type="EMBL" id="JADZGI010000001">
    <property type="protein sequence ID" value="MBH0113247.1"/>
    <property type="molecule type" value="Genomic_DNA"/>
</dbReference>
<keyword evidence="2" id="KW-1185">Reference proteome</keyword>
<evidence type="ECO:0000313" key="2">
    <source>
        <dbReference type="Proteomes" id="UP000617634"/>
    </source>
</evidence>
<evidence type="ECO:0000313" key="1">
    <source>
        <dbReference type="EMBL" id="MBH0113247.1"/>
    </source>
</evidence>
<comment type="caution">
    <text evidence="1">The sequence shown here is derived from an EMBL/GenBank/DDBJ whole genome shotgun (WGS) entry which is preliminary data.</text>
</comment>
<dbReference type="AlphaFoldDB" id="A0A931HC03"/>
<name>A0A931HC03_9SPHN</name>
<sequence>MSGGWRTRKELMLGECRCEGRHDDLLCVKVEPLTIEVISVNGIRQQVTYRARGDYADRWVNQWGGVIEFTCWRPVRRAQPARR</sequence>
<protein>
    <submittedName>
        <fullName evidence="1">Uncharacterized protein</fullName>
    </submittedName>
</protein>
<proteinExistence type="predicted"/>
<gene>
    <name evidence="1" type="ORF">I5E68_09845</name>
</gene>
<accession>A0A931HC03</accession>
<reference evidence="1" key="1">
    <citation type="submission" date="2020-11" db="EMBL/GenBank/DDBJ databases">
        <title>Novosphingobium aureum sp. nov., a marine bacterium isolated from sediment of a salt flat.</title>
        <authorList>
            <person name="Yoo Y."/>
            <person name="Kim J.-J."/>
        </authorList>
    </citation>
    <scope>NUCLEOTIDE SEQUENCE</scope>
    <source>
        <strain evidence="1">YJ-S2-02</strain>
    </source>
</reference>
<dbReference type="RefSeq" id="WP_197163327.1">
    <property type="nucleotide sequence ID" value="NZ_JADZGI010000001.1"/>
</dbReference>
<organism evidence="1 2">
    <name type="scientific">Novosphingobium aureum</name>
    <dbReference type="NCBI Taxonomy" id="2792964"/>
    <lineage>
        <taxon>Bacteria</taxon>
        <taxon>Pseudomonadati</taxon>
        <taxon>Pseudomonadota</taxon>
        <taxon>Alphaproteobacteria</taxon>
        <taxon>Sphingomonadales</taxon>
        <taxon>Sphingomonadaceae</taxon>
        <taxon>Novosphingobium</taxon>
    </lineage>
</organism>